<dbReference type="SUPFAM" id="SSF102114">
    <property type="entry name" value="Radical SAM enzymes"/>
    <property type="match status" value="1"/>
</dbReference>
<dbReference type="EMBL" id="JBHSFP010000025">
    <property type="protein sequence ID" value="MFC4534727.1"/>
    <property type="molecule type" value="Genomic_DNA"/>
</dbReference>
<dbReference type="Pfam" id="PF04055">
    <property type="entry name" value="Radical_SAM"/>
    <property type="match status" value="1"/>
</dbReference>
<dbReference type="Gene3D" id="3.80.30.30">
    <property type="match status" value="1"/>
</dbReference>
<dbReference type="PANTHER" id="PTHR43432:SF3">
    <property type="entry name" value="SLR0285 PROTEIN"/>
    <property type="match status" value="1"/>
</dbReference>
<feature type="domain" description="Radical SAM core" evidence="5">
    <location>
        <begin position="64"/>
        <end position="236"/>
    </location>
</feature>
<evidence type="ECO:0000259" key="5">
    <source>
        <dbReference type="Pfam" id="PF04055"/>
    </source>
</evidence>
<dbReference type="InterPro" id="IPR040086">
    <property type="entry name" value="MJ0683-like"/>
</dbReference>
<dbReference type="NCBIfam" id="NF038135">
    <property type="entry name" value="rSAM_Rv2578c"/>
    <property type="match status" value="1"/>
</dbReference>
<accession>A0ABV9CPF8</accession>
<keyword evidence="3" id="KW-0411">Iron-sulfur</keyword>
<evidence type="ECO:0000313" key="6">
    <source>
        <dbReference type="EMBL" id="MFC4534727.1"/>
    </source>
</evidence>
<keyword evidence="2" id="KW-0408">Iron</keyword>
<dbReference type="Proteomes" id="UP001596004">
    <property type="component" value="Unassembled WGS sequence"/>
</dbReference>
<evidence type="ECO:0000256" key="4">
    <source>
        <dbReference type="SAM" id="MobiDB-lite"/>
    </source>
</evidence>
<gene>
    <name evidence="6" type="ORF">ACFO60_28550</name>
</gene>
<evidence type="ECO:0000256" key="3">
    <source>
        <dbReference type="ARBA" id="ARBA00023014"/>
    </source>
</evidence>
<dbReference type="SFLD" id="SFLDS00029">
    <property type="entry name" value="Radical_SAM"/>
    <property type="match status" value="1"/>
</dbReference>
<protein>
    <submittedName>
        <fullName evidence="6">Rv2578c family radical SAM protein</fullName>
    </submittedName>
</protein>
<keyword evidence="7" id="KW-1185">Reference proteome</keyword>
<dbReference type="CDD" id="cd01335">
    <property type="entry name" value="Radical_SAM"/>
    <property type="match status" value="1"/>
</dbReference>
<dbReference type="RefSeq" id="WP_380845939.1">
    <property type="nucleotide sequence ID" value="NZ_JBHSFP010000025.1"/>
</dbReference>
<evidence type="ECO:0000313" key="7">
    <source>
        <dbReference type="Proteomes" id="UP001596004"/>
    </source>
</evidence>
<evidence type="ECO:0000256" key="2">
    <source>
        <dbReference type="ARBA" id="ARBA00023004"/>
    </source>
</evidence>
<dbReference type="PANTHER" id="PTHR43432">
    <property type="entry name" value="SLR0285 PROTEIN"/>
    <property type="match status" value="1"/>
</dbReference>
<reference evidence="7" key="1">
    <citation type="journal article" date="2019" name="Int. J. Syst. Evol. Microbiol.">
        <title>The Global Catalogue of Microorganisms (GCM) 10K type strain sequencing project: providing services to taxonomists for standard genome sequencing and annotation.</title>
        <authorList>
            <consortium name="The Broad Institute Genomics Platform"/>
            <consortium name="The Broad Institute Genome Sequencing Center for Infectious Disease"/>
            <person name="Wu L."/>
            <person name="Ma J."/>
        </authorList>
    </citation>
    <scope>NUCLEOTIDE SEQUENCE [LARGE SCALE GENOMIC DNA]</scope>
    <source>
        <strain evidence="7">CGMCC 4.7132</strain>
    </source>
</reference>
<organism evidence="6 7">
    <name type="scientific">Sphaerisporangium dianthi</name>
    <dbReference type="NCBI Taxonomy" id="1436120"/>
    <lineage>
        <taxon>Bacteria</taxon>
        <taxon>Bacillati</taxon>
        <taxon>Actinomycetota</taxon>
        <taxon>Actinomycetes</taxon>
        <taxon>Streptosporangiales</taxon>
        <taxon>Streptosporangiaceae</taxon>
        <taxon>Sphaerisporangium</taxon>
    </lineage>
</organism>
<dbReference type="InterPro" id="IPR058240">
    <property type="entry name" value="rSAM_sf"/>
</dbReference>
<feature type="region of interest" description="Disordered" evidence="4">
    <location>
        <begin position="322"/>
        <end position="344"/>
    </location>
</feature>
<proteinExistence type="predicted"/>
<comment type="caution">
    <text evidence="6">The sequence shown here is derived from an EMBL/GenBank/DDBJ whole genome shotgun (WGS) entry which is preliminary data.</text>
</comment>
<dbReference type="InterPro" id="IPR007197">
    <property type="entry name" value="rSAM"/>
</dbReference>
<sequence>MRWDNLRLTDAGQGAAEAPLFARGAVARSFDTPEFRGMTFYEIHARSIVNRVPASSHVPFEWTVNPYRGCSHACVYCFARKTHTYLDLDSGHDFDSKIVVKVNAPELLRKELAAPRWGGHPIAMGTNVDCYQRAEGRYRLMPGILAALRDARNPFSVLTKGSLILRDLDLLAEAAEVTEVSTALSIGFVDDDLWRSVEPGTPRPAARLEVCAALAGRGVPCGVLMAPILPYLSDSPQALARAVGQIAEAGATHVVPIVLHLRPGAREWFLGWLGREHPRLVPRYLELYGRGAYAPKAYQARVMRQVRELALRAGVGRSSARAARGVRAPSPAAPPSGPHQLTLL</sequence>
<evidence type="ECO:0000256" key="1">
    <source>
        <dbReference type="ARBA" id="ARBA00022723"/>
    </source>
</evidence>
<name>A0ABV9CPF8_9ACTN</name>
<dbReference type="SFLD" id="SFLDG01084">
    <property type="entry name" value="Uncharacterised_Radical_SAM_Su"/>
    <property type="match status" value="1"/>
</dbReference>
<keyword evidence="1" id="KW-0479">Metal-binding</keyword>